<dbReference type="OrthoDB" id="1588579at2759"/>
<feature type="region of interest" description="Disordered" evidence="8">
    <location>
        <begin position="483"/>
        <end position="502"/>
    </location>
</feature>
<reference evidence="11 12" key="1">
    <citation type="submission" date="2019-06" db="EMBL/GenBank/DDBJ databases">
        <title>Draft genome sequence of the filamentous fungus Phialemoniopsis curvata isolated from diesel fuel.</title>
        <authorList>
            <person name="Varaljay V.A."/>
            <person name="Lyon W.J."/>
            <person name="Crouch A.L."/>
            <person name="Drake C.E."/>
            <person name="Hollomon J.M."/>
            <person name="Nadeau L.J."/>
            <person name="Nunn H.S."/>
            <person name="Stevenson B.S."/>
            <person name="Bojanowski C.L."/>
            <person name="Crookes-Goodson W.J."/>
        </authorList>
    </citation>
    <scope>NUCLEOTIDE SEQUENCE [LARGE SCALE GENOMIC DNA]</scope>
    <source>
        <strain evidence="11 12">D216</strain>
    </source>
</reference>
<feature type="compositionally biased region" description="Low complexity" evidence="8">
    <location>
        <begin position="1"/>
        <end position="20"/>
    </location>
</feature>
<comment type="function">
    <text evidence="1">Involved in the import of GDP-mannose from the cytoplasm into the Golgi lumen.</text>
</comment>
<comment type="subunit">
    <text evidence="4">Homooligomer.</text>
</comment>
<feature type="transmembrane region" description="Helical" evidence="9">
    <location>
        <begin position="440"/>
        <end position="457"/>
    </location>
</feature>
<dbReference type="GO" id="GO:0005789">
    <property type="term" value="C:endoplasmic reticulum membrane"/>
    <property type="evidence" value="ECO:0007669"/>
    <property type="project" value="UniProtKB-SubCell"/>
</dbReference>
<dbReference type="STRING" id="1093900.A0A507B0G1"/>
<feature type="domain" description="Sugar phosphate transporter" evidence="10">
    <location>
        <begin position="133"/>
        <end position="456"/>
    </location>
</feature>
<feature type="region of interest" description="Disordered" evidence="8">
    <location>
        <begin position="507"/>
        <end position="561"/>
    </location>
</feature>
<dbReference type="Pfam" id="PF03151">
    <property type="entry name" value="TPT"/>
    <property type="match status" value="1"/>
</dbReference>
<dbReference type="GeneID" id="41973864"/>
<dbReference type="Proteomes" id="UP000319257">
    <property type="component" value="Unassembled WGS sequence"/>
</dbReference>
<comment type="similarity">
    <text evidence="3">Belongs to the TPT transporter family. SLC35D subfamily.</text>
</comment>
<feature type="compositionally biased region" description="Basic and acidic residues" evidence="8">
    <location>
        <begin position="545"/>
        <end position="561"/>
    </location>
</feature>
<evidence type="ECO:0000256" key="1">
    <source>
        <dbReference type="ARBA" id="ARBA00003420"/>
    </source>
</evidence>
<feature type="transmembrane region" description="Helical" evidence="9">
    <location>
        <begin position="335"/>
        <end position="355"/>
    </location>
</feature>
<dbReference type="InterPro" id="IPR050186">
    <property type="entry name" value="TPT_transporter"/>
</dbReference>
<evidence type="ECO:0000256" key="2">
    <source>
        <dbReference type="ARBA" id="ARBA00004477"/>
    </source>
</evidence>
<dbReference type="FunCoup" id="A0A507B0G1">
    <property type="interactions" value="532"/>
</dbReference>
<evidence type="ECO:0000313" key="12">
    <source>
        <dbReference type="Proteomes" id="UP000319257"/>
    </source>
</evidence>
<comment type="caution">
    <text evidence="11">The sequence shown here is derived from an EMBL/GenBank/DDBJ whole genome shotgun (WGS) entry which is preliminary data.</text>
</comment>
<protein>
    <recommendedName>
        <fullName evidence="10">Sugar phosphate transporter domain-containing protein</fullName>
    </recommendedName>
</protein>
<comment type="subcellular location">
    <subcellularLocation>
        <location evidence="2">Endoplasmic reticulum membrane</location>
        <topology evidence="2">Multi-pass membrane protein</topology>
    </subcellularLocation>
</comment>
<dbReference type="EMBL" id="SKBQ01000036">
    <property type="protein sequence ID" value="TPX13217.1"/>
    <property type="molecule type" value="Genomic_DNA"/>
</dbReference>
<evidence type="ECO:0000256" key="6">
    <source>
        <dbReference type="ARBA" id="ARBA00022989"/>
    </source>
</evidence>
<dbReference type="InterPro" id="IPR037185">
    <property type="entry name" value="EmrE-like"/>
</dbReference>
<keyword evidence="12" id="KW-1185">Reference proteome</keyword>
<name>A0A507B0G1_9PEZI</name>
<evidence type="ECO:0000256" key="7">
    <source>
        <dbReference type="ARBA" id="ARBA00023136"/>
    </source>
</evidence>
<accession>A0A507B0G1</accession>
<evidence type="ECO:0000256" key="8">
    <source>
        <dbReference type="SAM" id="MobiDB-lite"/>
    </source>
</evidence>
<dbReference type="RefSeq" id="XP_030994928.1">
    <property type="nucleotide sequence ID" value="XM_031141048.1"/>
</dbReference>
<feature type="region of interest" description="Disordered" evidence="8">
    <location>
        <begin position="41"/>
        <end position="62"/>
    </location>
</feature>
<feature type="transmembrane region" description="Helical" evidence="9">
    <location>
        <begin position="167"/>
        <end position="190"/>
    </location>
</feature>
<dbReference type="AlphaFoldDB" id="A0A507B0G1"/>
<evidence type="ECO:0000256" key="9">
    <source>
        <dbReference type="SAM" id="Phobius"/>
    </source>
</evidence>
<gene>
    <name evidence="11" type="ORF">E0L32_006417</name>
</gene>
<proteinExistence type="inferred from homology"/>
<organism evidence="11 12">
    <name type="scientific">Thyridium curvatum</name>
    <dbReference type="NCBI Taxonomy" id="1093900"/>
    <lineage>
        <taxon>Eukaryota</taxon>
        <taxon>Fungi</taxon>
        <taxon>Dikarya</taxon>
        <taxon>Ascomycota</taxon>
        <taxon>Pezizomycotina</taxon>
        <taxon>Sordariomycetes</taxon>
        <taxon>Sordariomycetidae</taxon>
        <taxon>Thyridiales</taxon>
        <taxon>Thyridiaceae</taxon>
        <taxon>Thyridium</taxon>
    </lineage>
</organism>
<dbReference type="InterPro" id="IPR004853">
    <property type="entry name" value="Sugar_P_trans_dom"/>
</dbReference>
<evidence type="ECO:0000256" key="4">
    <source>
        <dbReference type="ARBA" id="ARBA00011182"/>
    </source>
</evidence>
<feature type="transmembrane region" description="Helical" evidence="9">
    <location>
        <begin position="264"/>
        <end position="286"/>
    </location>
</feature>
<evidence type="ECO:0000256" key="5">
    <source>
        <dbReference type="ARBA" id="ARBA00022692"/>
    </source>
</evidence>
<evidence type="ECO:0000313" key="11">
    <source>
        <dbReference type="EMBL" id="TPX13217.1"/>
    </source>
</evidence>
<keyword evidence="7 9" id="KW-0472">Membrane</keyword>
<feature type="transmembrane region" description="Helical" evidence="9">
    <location>
        <begin position="414"/>
        <end position="434"/>
    </location>
</feature>
<keyword evidence="5 9" id="KW-0812">Transmembrane</keyword>
<keyword evidence="6 9" id="KW-1133">Transmembrane helix</keyword>
<evidence type="ECO:0000256" key="3">
    <source>
        <dbReference type="ARBA" id="ARBA00010425"/>
    </source>
</evidence>
<evidence type="ECO:0000259" key="10">
    <source>
        <dbReference type="Pfam" id="PF03151"/>
    </source>
</evidence>
<feature type="transmembrane region" description="Helical" evidence="9">
    <location>
        <begin position="389"/>
        <end position="407"/>
    </location>
</feature>
<feature type="transmembrane region" description="Helical" evidence="9">
    <location>
        <begin position="292"/>
        <end position="309"/>
    </location>
</feature>
<dbReference type="SUPFAM" id="SSF103481">
    <property type="entry name" value="Multidrug resistance efflux transporter EmrE"/>
    <property type="match status" value="1"/>
</dbReference>
<dbReference type="InParanoid" id="A0A507B0G1"/>
<dbReference type="PANTHER" id="PTHR11132">
    <property type="entry name" value="SOLUTE CARRIER FAMILY 35"/>
    <property type="match status" value="1"/>
</dbReference>
<feature type="compositionally biased region" description="Polar residues" evidence="8">
    <location>
        <begin position="483"/>
        <end position="495"/>
    </location>
</feature>
<sequence>MPHSTSPHPSTRSRSTSRPPNMKLHVDFVDDKEEATEKFPDFDTHVNGTAPQPYGLNGHANGALRPVDRWQAAKDSHTRAVRWGLDEPQSHSKGHRRQKSLSDAIRTIRTRNGSMSQNAHEIADALKAPVSAKLIILCVMWYASSALTNTSSKSILNAFAKPATLTMVQFAFVAFYCILLSWLATVFPALKRAIPALKHGIRPPSPEVLKTTLPLAAFQIGGHLLSSTATAKIPVSLVHTIKGLSPLFTVFAYRFVFDIRYPTATYLSLIPLTMGVMLACSGKHAFGGELLGIIYALLATIIFVTQNIFSKKLFNEANRAEAEGMTAQSRRLDKLNLLCYSSGLAFLITGPIWFWSEGIGIIGDFLYDGSVDLTAGPGTFDHGRLFVEFVFNGTFHFGQNILAFILLSMVSPVTYSVASLIKRVFVIVIALIWFRSPTTKMQAVGIVLTFFGLYLYDRTKESKADRRAMSMADTKESLLPLNTKQPLSLGQNGSVFESPASMPANPHPYTNGYALPAGNDSKKSDDRGLPQNGGANNATWMARGTKQEDTWRAGDQRVGKA</sequence>
<feature type="region of interest" description="Disordered" evidence="8">
    <location>
        <begin position="1"/>
        <end position="24"/>
    </location>
</feature>